<accession>A0A1C1YYQ6</accession>
<comment type="caution">
    <text evidence="5">The sequence shown here is derived from an EMBL/GenBank/DDBJ whole genome shotgun (WGS) entry which is preliminary data.</text>
</comment>
<dbReference type="InterPro" id="IPR005475">
    <property type="entry name" value="Transketolase-like_Pyr-bd"/>
</dbReference>
<dbReference type="STRING" id="1480615.AWJ14_00280"/>
<dbReference type="AlphaFoldDB" id="A0A1C1YYQ6"/>
<dbReference type="CDD" id="cd07033">
    <property type="entry name" value="TPP_PYR_DXS_TK_like"/>
    <property type="match status" value="1"/>
</dbReference>
<gene>
    <name evidence="5" type="ORF">AWJ14_00280</name>
</gene>
<evidence type="ECO:0000256" key="1">
    <source>
        <dbReference type="ARBA" id="ARBA00001964"/>
    </source>
</evidence>
<proteinExistence type="inferred from homology"/>
<protein>
    <submittedName>
        <fullName evidence="5">Transketolase</fullName>
    </submittedName>
</protein>
<dbReference type="InterPro" id="IPR009014">
    <property type="entry name" value="Transketo_C/PFOR_II"/>
</dbReference>
<dbReference type="FunFam" id="3.40.50.970:FF:000129">
    <property type="entry name" value="Transketolase"/>
    <property type="match status" value="1"/>
</dbReference>
<dbReference type="Gene3D" id="3.40.50.970">
    <property type="match status" value="1"/>
</dbReference>
<dbReference type="Proteomes" id="UP000094795">
    <property type="component" value="Unassembled WGS sequence"/>
</dbReference>
<dbReference type="InterPro" id="IPR033248">
    <property type="entry name" value="Transketolase_C"/>
</dbReference>
<evidence type="ECO:0000313" key="5">
    <source>
        <dbReference type="EMBL" id="OCW58704.1"/>
    </source>
</evidence>
<dbReference type="SMART" id="SM00861">
    <property type="entry name" value="Transket_pyr"/>
    <property type="match status" value="1"/>
</dbReference>
<feature type="domain" description="Transketolase-like pyrimidine-binding" evidence="4">
    <location>
        <begin position="3"/>
        <end position="167"/>
    </location>
</feature>
<dbReference type="RefSeq" id="WP_066175731.1">
    <property type="nucleotide sequence ID" value="NZ_LQZT01000004.1"/>
</dbReference>
<keyword evidence="6" id="KW-1185">Reference proteome</keyword>
<dbReference type="Pfam" id="PF02779">
    <property type="entry name" value="Transket_pyr"/>
    <property type="match status" value="1"/>
</dbReference>
<comment type="cofactor">
    <cofactor evidence="1">
        <name>thiamine diphosphate</name>
        <dbReference type="ChEBI" id="CHEBI:58937"/>
    </cofactor>
</comment>
<sequence length="334" mass="35907">MVEMVNRPYASAFEAYAVKNPDVLCLSADLTSSCEIDGFRDRHPDQFLSLGMAEQNMMSFAGGLGLAGYRPFLHSFGVFLYRRPYDQLMASVAYPRRKVRLMGFLPGITTPGGMTHQAIEDVAVMRSIPNMSILETGDATEVESICEAADSIDGPVYCRVLRGSVPRLFDSPIKVGEMRELSHGADILVVTSGIATEEALRARDALSKAGVSIRHLHIHTIKPFNEQALLDHIGSVSKGVVVLENHVITGGVGSLVAEIMADNGVGKPLVRLGLKDTYAHGGSRPYLMKYYGLDAGALVRGIEHILGASTGIDEQALASARVEAVHSAVKAEAL</sequence>
<reference evidence="5 6" key="1">
    <citation type="submission" date="2015-12" db="EMBL/GenBank/DDBJ databases">
        <authorList>
            <person name="Shamseldin A."/>
            <person name="Moawad H."/>
            <person name="Abd El-Rahim W.M."/>
            <person name="Sadowsky M.J."/>
        </authorList>
    </citation>
    <scope>NUCLEOTIDE SEQUENCE [LARGE SCALE GENOMIC DNA]</scope>
    <source>
        <strain evidence="5 6">JC234</strain>
    </source>
</reference>
<comment type="similarity">
    <text evidence="2">Belongs to the transketolase family.</text>
</comment>
<dbReference type="PANTHER" id="PTHR43825">
    <property type="entry name" value="PYRUVATE DEHYDROGENASE E1 COMPONENT"/>
    <property type="match status" value="1"/>
</dbReference>
<dbReference type="SUPFAM" id="SSF52922">
    <property type="entry name" value="TK C-terminal domain-like"/>
    <property type="match status" value="1"/>
</dbReference>
<organism evidence="5 6">
    <name type="scientific">Hoeflea olei</name>
    <dbReference type="NCBI Taxonomy" id="1480615"/>
    <lineage>
        <taxon>Bacteria</taxon>
        <taxon>Pseudomonadati</taxon>
        <taxon>Pseudomonadota</taxon>
        <taxon>Alphaproteobacteria</taxon>
        <taxon>Hyphomicrobiales</taxon>
        <taxon>Rhizobiaceae</taxon>
        <taxon>Hoeflea</taxon>
    </lineage>
</organism>
<evidence type="ECO:0000256" key="3">
    <source>
        <dbReference type="ARBA" id="ARBA00023052"/>
    </source>
</evidence>
<dbReference type="Gene3D" id="3.40.50.920">
    <property type="match status" value="1"/>
</dbReference>
<evidence type="ECO:0000256" key="2">
    <source>
        <dbReference type="ARBA" id="ARBA00007131"/>
    </source>
</evidence>
<keyword evidence="3" id="KW-0786">Thiamine pyrophosphate</keyword>
<dbReference type="EMBL" id="LQZT01000004">
    <property type="protein sequence ID" value="OCW58704.1"/>
    <property type="molecule type" value="Genomic_DNA"/>
</dbReference>
<evidence type="ECO:0000259" key="4">
    <source>
        <dbReference type="SMART" id="SM00861"/>
    </source>
</evidence>
<dbReference type="InterPro" id="IPR051157">
    <property type="entry name" value="PDH/Transketolase"/>
</dbReference>
<name>A0A1C1YYQ6_9HYPH</name>
<dbReference type="PANTHER" id="PTHR43825:SF1">
    <property type="entry name" value="TRANSKETOLASE-LIKE PYRIMIDINE-BINDING DOMAIN-CONTAINING PROTEIN"/>
    <property type="match status" value="1"/>
</dbReference>
<evidence type="ECO:0000313" key="6">
    <source>
        <dbReference type="Proteomes" id="UP000094795"/>
    </source>
</evidence>
<dbReference type="Pfam" id="PF02780">
    <property type="entry name" value="Transketolase_C"/>
    <property type="match status" value="1"/>
</dbReference>
<dbReference type="SUPFAM" id="SSF52518">
    <property type="entry name" value="Thiamin diphosphate-binding fold (THDP-binding)"/>
    <property type="match status" value="1"/>
</dbReference>
<dbReference type="OrthoDB" id="8732661at2"/>
<dbReference type="InterPro" id="IPR029061">
    <property type="entry name" value="THDP-binding"/>
</dbReference>